<evidence type="ECO:0000256" key="2">
    <source>
        <dbReference type="ARBA" id="ARBA00022771"/>
    </source>
</evidence>
<accession>A0AAV0U7U7</accession>
<comment type="caution">
    <text evidence="4">The sequence shown here is derived from an EMBL/GenBank/DDBJ whole genome shotgun (WGS) entry which is preliminary data.</text>
</comment>
<dbReference type="EMBL" id="CANTFM010000966">
    <property type="protein sequence ID" value="CAI5732463.1"/>
    <property type="molecule type" value="Genomic_DNA"/>
</dbReference>
<keyword evidence="2" id="KW-0863">Zinc-finger</keyword>
<evidence type="ECO:0000313" key="5">
    <source>
        <dbReference type="Proteomes" id="UP001162029"/>
    </source>
</evidence>
<dbReference type="GO" id="GO:0008270">
    <property type="term" value="F:zinc ion binding"/>
    <property type="evidence" value="ECO:0007669"/>
    <property type="project" value="UniProtKB-KW"/>
</dbReference>
<gene>
    <name evidence="4" type="ORF">PDE001_LOCUS5113</name>
</gene>
<sequence length="196" mass="21537">MSKATVPLTLNDDSEFTSEILDFNEAGRAREQDVRHLSDDNEEVTAEANVDDEVFGTIDEESWDGLVETAYSFHLQLAPSISCPICFQFAAHQDCGHVLCCSCIQQSRSVLNDCSLCQAQVIFRDGKIEAVSGSETMELSSNNAGQDFHLPILSLSMFLTPYQGAMVKLDPTHCNNTNYSKSIGAAVSTGYDMSWM</sequence>
<evidence type="ECO:0000313" key="4">
    <source>
        <dbReference type="EMBL" id="CAI5732463.1"/>
    </source>
</evidence>
<proteinExistence type="predicted"/>
<evidence type="ECO:0000256" key="3">
    <source>
        <dbReference type="ARBA" id="ARBA00022833"/>
    </source>
</evidence>
<dbReference type="Proteomes" id="UP001162029">
    <property type="component" value="Unassembled WGS sequence"/>
</dbReference>
<keyword evidence="5" id="KW-1185">Reference proteome</keyword>
<reference evidence="4" key="1">
    <citation type="submission" date="2022-12" db="EMBL/GenBank/DDBJ databases">
        <authorList>
            <person name="Webb A."/>
        </authorList>
    </citation>
    <scope>NUCLEOTIDE SEQUENCE</scope>
    <source>
        <strain evidence="4">Pd1</strain>
    </source>
</reference>
<evidence type="ECO:0000256" key="1">
    <source>
        <dbReference type="ARBA" id="ARBA00022723"/>
    </source>
</evidence>
<dbReference type="AlphaFoldDB" id="A0AAV0U7U7"/>
<dbReference type="SUPFAM" id="SSF57850">
    <property type="entry name" value="RING/U-box"/>
    <property type="match status" value="1"/>
</dbReference>
<dbReference type="PROSITE" id="PS00518">
    <property type="entry name" value="ZF_RING_1"/>
    <property type="match status" value="1"/>
</dbReference>
<organism evidence="4 5">
    <name type="scientific">Peronospora destructor</name>
    <dbReference type="NCBI Taxonomy" id="86335"/>
    <lineage>
        <taxon>Eukaryota</taxon>
        <taxon>Sar</taxon>
        <taxon>Stramenopiles</taxon>
        <taxon>Oomycota</taxon>
        <taxon>Peronosporomycetes</taxon>
        <taxon>Peronosporales</taxon>
        <taxon>Peronosporaceae</taxon>
        <taxon>Peronospora</taxon>
    </lineage>
</organism>
<keyword evidence="3" id="KW-0862">Zinc</keyword>
<dbReference type="InterPro" id="IPR013083">
    <property type="entry name" value="Znf_RING/FYVE/PHD"/>
</dbReference>
<protein>
    <recommendedName>
        <fullName evidence="6">RING-type domain-containing protein</fullName>
    </recommendedName>
</protein>
<dbReference type="Gene3D" id="3.30.40.10">
    <property type="entry name" value="Zinc/RING finger domain, C3HC4 (zinc finger)"/>
    <property type="match status" value="1"/>
</dbReference>
<name>A0AAV0U7U7_9STRA</name>
<evidence type="ECO:0008006" key="6">
    <source>
        <dbReference type="Google" id="ProtNLM"/>
    </source>
</evidence>
<dbReference type="InterPro" id="IPR017907">
    <property type="entry name" value="Znf_RING_CS"/>
</dbReference>
<keyword evidence="1" id="KW-0479">Metal-binding</keyword>